<dbReference type="EMBL" id="JAGEPF010000012">
    <property type="protein sequence ID" value="MBO2459797.1"/>
    <property type="molecule type" value="Genomic_DNA"/>
</dbReference>
<accession>A0ABS3RT08</accession>
<comment type="caution">
    <text evidence="1">The sequence shown here is derived from an EMBL/GenBank/DDBJ whole genome shotgun (WGS) entry which is preliminary data.</text>
</comment>
<reference evidence="1 2" key="1">
    <citation type="submission" date="2021-03" db="EMBL/GenBank/DDBJ databases">
        <title>Actinomadura violae sp. nov., isolated from lichen in Thailand.</title>
        <authorList>
            <person name="Kanchanasin P."/>
            <person name="Saeng-In P."/>
            <person name="Phongsopitanun W."/>
            <person name="Yuki M."/>
            <person name="Kudo T."/>
            <person name="Ohkuma M."/>
            <person name="Tanasupawat S."/>
        </authorList>
    </citation>
    <scope>NUCLEOTIDE SEQUENCE [LARGE SCALE GENOMIC DNA]</scope>
    <source>
        <strain evidence="1 2">LCR2-06</strain>
    </source>
</reference>
<proteinExistence type="predicted"/>
<evidence type="ECO:0000313" key="2">
    <source>
        <dbReference type="Proteomes" id="UP000680206"/>
    </source>
</evidence>
<dbReference type="SUPFAM" id="SSF52402">
    <property type="entry name" value="Adenine nucleotide alpha hydrolases-like"/>
    <property type="match status" value="1"/>
</dbReference>
<evidence type="ECO:0000313" key="1">
    <source>
        <dbReference type="EMBL" id="MBO2459797.1"/>
    </source>
</evidence>
<dbReference type="RefSeq" id="WP_208242796.1">
    <property type="nucleotide sequence ID" value="NZ_JAGEPF010000012.1"/>
</dbReference>
<name>A0ABS3RT08_9ACTN</name>
<keyword evidence="2" id="KW-1185">Reference proteome</keyword>
<protein>
    <recommendedName>
        <fullName evidence="3">Phosphoadenosine phosphosulfate reductase</fullName>
    </recommendedName>
</protein>
<evidence type="ECO:0008006" key="3">
    <source>
        <dbReference type="Google" id="ProtNLM"/>
    </source>
</evidence>
<dbReference type="Gene3D" id="3.40.50.620">
    <property type="entry name" value="HUPs"/>
    <property type="match status" value="1"/>
</dbReference>
<gene>
    <name evidence="1" type="ORF">J4709_19645</name>
</gene>
<organism evidence="1 2">
    <name type="scientific">Actinomadura violacea</name>
    <dbReference type="NCBI Taxonomy" id="2819934"/>
    <lineage>
        <taxon>Bacteria</taxon>
        <taxon>Bacillati</taxon>
        <taxon>Actinomycetota</taxon>
        <taxon>Actinomycetes</taxon>
        <taxon>Streptosporangiales</taxon>
        <taxon>Thermomonosporaceae</taxon>
        <taxon>Actinomadura</taxon>
    </lineage>
</organism>
<dbReference type="InterPro" id="IPR014729">
    <property type="entry name" value="Rossmann-like_a/b/a_fold"/>
</dbReference>
<sequence length="233" mass="27085">MPVVIPGVTPSQELREQLRGKRVLLSFSRGKDSIAAWLALRDAGVEVIPYHLYLVPGLAFVRESLEYFAEHFGLDRPILDLPHPTLYRWLNELIYQPPERCAVIEAAQLPNPSYQDINDYARQYYDLPEDTWVCDGVRATDSPNRRMAIKSYGPINEKMRTQKVVWDWRVTDVRAAIDRHGVRLPPDYLWFGRSFDGLDLRFIAKLRTYAPEDYERVLQWFPLAPLDSIRAPV</sequence>
<dbReference type="Proteomes" id="UP000680206">
    <property type="component" value="Unassembled WGS sequence"/>
</dbReference>